<dbReference type="PANTHER" id="PTHR30566:SF25">
    <property type="entry name" value="INNER MEMBRANE PROTEIN"/>
    <property type="match status" value="1"/>
</dbReference>
<dbReference type="AlphaFoldDB" id="A0A9P6UIP9"/>
<feature type="transmembrane region" description="Helical" evidence="2">
    <location>
        <begin position="30"/>
        <end position="52"/>
    </location>
</feature>
<evidence type="ECO:0000256" key="2">
    <source>
        <dbReference type="SAM" id="Phobius"/>
    </source>
</evidence>
<feature type="transmembrane region" description="Helical" evidence="2">
    <location>
        <begin position="73"/>
        <end position="93"/>
    </location>
</feature>
<comment type="caution">
    <text evidence="4">The sequence shown here is derived from an EMBL/GenBank/DDBJ whole genome shotgun (WGS) entry which is preliminary data.</text>
</comment>
<dbReference type="PANTHER" id="PTHR30566">
    <property type="entry name" value="YNAI-RELATED MECHANOSENSITIVE ION CHANNEL"/>
    <property type="match status" value="1"/>
</dbReference>
<dbReference type="InterPro" id="IPR010920">
    <property type="entry name" value="LSM_dom_sf"/>
</dbReference>
<proteinExistence type="predicted"/>
<feature type="region of interest" description="Disordered" evidence="1">
    <location>
        <begin position="322"/>
        <end position="373"/>
    </location>
</feature>
<keyword evidence="5" id="KW-1185">Reference proteome</keyword>
<feature type="transmembrane region" description="Helical" evidence="2">
    <location>
        <begin position="7"/>
        <end position="24"/>
    </location>
</feature>
<dbReference type="Gene3D" id="1.10.287.1260">
    <property type="match status" value="1"/>
</dbReference>
<evidence type="ECO:0000313" key="5">
    <source>
        <dbReference type="Proteomes" id="UP000823405"/>
    </source>
</evidence>
<dbReference type="EMBL" id="JAAAIN010001484">
    <property type="protein sequence ID" value="KAG0302681.1"/>
    <property type="molecule type" value="Genomic_DNA"/>
</dbReference>
<feature type="domain" description="Mechanosensitive ion channel MscS" evidence="3">
    <location>
        <begin position="125"/>
        <end position="190"/>
    </location>
</feature>
<dbReference type="Proteomes" id="UP000823405">
    <property type="component" value="Unassembled WGS sequence"/>
</dbReference>
<reference evidence="4" key="1">
    <citation type="journal article" date="2020" name="Fungal Divers.">
        <title>Resolving the Mortierellaceae phylogeny through synthesis of multi-gene phylogenetics and phylogenomics.</title>
        <authorList>
            <person name="Vandepol N."/>
            <person name="Liber J."/>
            <person name="Desiro A."/>
            <person name="Na H."/>
            <person name="Kennedy M."/>
            <person name="Barry K."/>
            <person name="Grigoriev I.V."/>
            <person name="Miller A.N."/>
            <person name="O'Donnell K."/>
            <person name="Stajich J.E."/>
            <person name="Bonito G."/>
        </authorList>
    </citation>
    <scope>NUCLEOTIDE SEQUENCE</scope>
    <source>
        <strain evidence="4">NVP60</strain>
    </source>
</reference>
<dbReference type="GO" id="GO:0055085">
    <property type="term" value="P:transmembrane transport"/>
    <property type="evidence" value="ECO:0007669"/>
    <property type="project" value="InterPro"/>
</dbReference>
<evidence type="ECO:0000256" key="1">
    <source>
        <dbReference type="SAM" id="MobiDB-lite"/>
    </source>
</evidence>
<feature type="transmembrane region" description="Helical" evidence="2">
    <location>
        <begin position="99"/>
        <end position="119"/>
    </location>
</feature>
<dbReference type="Pfam" id="PF00924">
    <property type="entry name" value="MS_channel_2nd"/>
    <property type="match status" value="1"/>
</dbReference>
<dbReference type="OrthoDB" id="2114051at2759"/>
<evidence type="ECO:0000313" key="4">
    <source>
        <dbReference type="EMBL" id="KAG0302681.1"/>
    </source>
</evidence>
<accession>A0A9P6UIP9</accession>
<name>A0A9P6UIP9_9FUNG</name>
<dbReference type="InterPro" id="IPR006685">
    <property type="entry name" value="MscS_channel_2nd"/>
</dbReference>
<keyword evidence="2" id="KW-0472">Membrane</keyword>
<sequence length="443" mass="46994">MFPTIGLIITIQLVTLPVGVYGALNHVLIIILIFSITLFVVMLIKCGSMAVARSNSRMKESDMKRAREVETQIVVMTRIAQGMVWLLGLGGIAMTFPNAWQVGVSLLASASVTAVLLGVSAKPAIENAFASLAIAMTQPFLLEDQVQVNGEVGHIEEILSQYVIMRTLDERRLIIPLTWFLANIFQNWSRNSAQQIGICKIFVDYTTAIPRIRQYFLRFARAHPLYDGRHCSLLVTDCTLGTIELTCQVSVSNAMDVMQVSSDIREAMVEFIARTRLEVSTTGTSPASIRGLANLGIDLGASPGGGGGGDGENVVNEYGAIVQAPPPPLTTEDVKMGSGSKAYQKISPVKDKDAADKNESAEVEKEKPVSGTTTALNVGPGAAAVGSRRDHIQVTVDDADGTSGSDSATAVSGLTRRAVGGGGGADVVVTSLAVTSEKGLNKD</sequence>
<dbReference type="GO" id="GO:0016020">
    <property type="term" value="C:membrane"/>
    <property type="evidence" value="ECO:0007669"/>
    <property type="project" value="InterPro"/>
</dbReference>
<feature type="compositionally biased region" description="Basic and acidic residues" evidence="1">
    <location>
        <begin position="348"/>
        <end position="368"/>
    </location>
</feature>
<dbReference type="SUPFAM" id="SSF50182">
    <property type="entry name" value="Sm-like ribonucleoproteins"/>
    <property type="match status" value="1"/>
</dbReference>
<organism evidence="4 5">
    <name type="scientific">Linnemannia gamsii</name>
    <dbReference type="NCBI Taxonomy" id="64522"/>
    <lineage>
        <taxon>Eukaryota</taxon>
        <taxon>Fungi</taxon>
        <taxon>Fungi incertae sedis</taxon>
        <taxon>Mucoromycota</taxon>
        <taxon>Mortierellomycotina</taxon>
        <taxon>Mortierellomycetes</taxon>
        <taxon>Mortierellales</taxon>
        <taxon>Mortierellaceae</taxon>
        <taxon>Linnemannia</taxon>
    </lineage>
</organism>
<keyword evidence="2" id="KW-1133">Transmembrane helix</keyword>
<gene>
    <name evidence="4" type="ORF">BGZ97_002222</name>
</gene>
<keyword evidence="2" id="KW-0812">Transmembrane</keyword>
<evidence type="ECO:0000259" key="3">
    <source>
        <dbReference type="Pfam" id="PF00924"/>
    </source>
</evidence>
<protein>
    <recommendedName>
        <fullName evidence="3">Mechanosensitive ion channel MscS domain-containing protein</fullName>
    </recommendedName>
</protein>